<dbReference type="GO" id="GO:0008824">
    <property type="term" value="F:cyanate hydratase activity"/>
    <property type="evidence" value="ECO:0007669"/>
    <property type="project" value="UniProtKB-UniRule"/>
</dbReference>
<proteinExistence type="inferred from homology"/>
<dbReference type="InterPro" id="IPR008076">
    <property type="entry name" value="Cyanase"/>
</dbReference>
<keyword evidence="6" id="KW-1185">Reference proteome</keyword>
<dbReference type="SMART" id="SM01116">
    <property type="entry name" value="Cyanate_lyase"/>
    <property type="match status" value="1"/>
</dbReference>
<evidence type="ECO:0000256" key="3">
    <source>
        <dbReference type="HAMAP-Rule" id="MF_03139"/>
    </source>
</evidence>
<evidence type="ECO:0000256" key="1">
    <source>
        <dbReference type="ARBA" id="ARBA00003561"/>
    </source>
</evidence>
<dbReference type="AlphaFoldDB" id="A0A813E2K8"/>
<feature type="active site" evidence="3">
    <location>
        <position position="126"/>
    </location>
</feature>
<dbReference type="InterPro" id="IPR010982">
    <property type="entry name" value="Lambda_DNA-bd_dom_sf"/>
</dbReference>
<accession>A0A813E2K8</accession>
<keyword evidence="2 3" id="KW-0456">Lyase</keyword>
<name>A0A813E2K8_POLGL</name>
<comment type="caution">
    <text evidence="5">The sequence shown here is derived from an EMBL/GenBank/DDBJ whole genome shotgun (WGS) entry which is preliminary data.</text>
</comment>
<sequence length="172" mass="18733">MPAAKRQRTSLADEKCTLVARLLAAKEASGKTFDQIAEALGLTNTNTANLFYHQAPLKSDKVAKLSQLVPGISKEDLAAMQSVPMRGFDPAILQDPGVYRFYEAVTQYGEAMKAIVNEQCGDGIMSAIDFFMDVGTTTGKKGEKRVVITMNGKYLPYLEQHAADNTARGPRD</sequence>
<dbReference type="PRINTS" id="PR01693">
    <property type="entry name" value="CYANASE"/>
</dbReference>
<dbReference type="GO" id="GO:0003677">
    <property type="term" value="F:DNA binding"/>
    <property type="evidence" value="ECO:0007669"/>
    <property type="project" value="InterPro"/>
</dbReference>
<evidence type="ECO:0000259" key="4">
    <source>
        <dbReference type="SMART" id="SM01116"/>
    </source>
</evidence>
<feature type="active site" evidence="3">
    <location>
        <position position="100"/>
    </location>
</feature>
<dbReference type="SUPFAM" id="SSF55234">
    <property type="entry name" value="Cyanase C-terminal domain"/>
    <property type="match status" value="1"/>
</dbReference>
<dbReference type="OrthoDB" id="10019422at2759"/>
<feature type="domain" description="Cyanate lyase C-terminal" evidence="4">
    <location>
        <begin position="87"/>
        <end position="160"/>
    </location>
</feature>
<dbReference type="NCBIfam" id="TIGR00673">
    <property type="entry name" value="cynS"/>
    <property type="match status" value="1"/>
</dbReference>
<evidence type="ECO:0000256" key="2">
    <source>
        <dbReference type="ARBA" id="ARBA00023239"/>
    </source>
</evidence>
<dbReference type="PANTHER" id="PTHR34186">
    <property type="entry name" value="CYANATE HYDRATASE"/>
    <property type="match status" value="1"/>
</dbReference>
<dbReference type="EC" id="4.2.1.104" evidence="3"/>
<dbReference type="InterPro" id="IPR003712">
    <property type="entry name" value="Cyanate_lyase_C"/>
</dbReference>
<reference evidence="5" key="1">
    <citation type="submission" date="2021-02" db="EMBL/GenBank/DDBJ databases">
        <authorList>
            <person name="Dougan E. K."/>
            <person name="Rhodes N."/>
            <person name="Thang M."/>
            <person name="Chan C."/>
        </authorList>
    </citation>
    <scope>NUCLEOTIDE SEQUENCE</scope>
</reference>
<dbReference type="HAMAP" id="MF_00535">
    <property type="entry name" value="Cyanate_hydrat"/>
    <property type="match status" value="1"/>
</dbReference>
<dbReference type="Proteomes" id="UP000654075">
    <property type="component" value="Unassembled WGS sequence"/>
</dbReference>
<dbReference type="PANTHER" id="PTHR34186:SF2">
    <property type="entry name" value="CYANATE HYDRATASE"/>
    <property type="match status" value="1"/>
</dbReference>
<feature type="active site" evidence="3">
    <location>
        <position position="103"/>
    </location>
</feature>
<comment type="catalytic activity">
    <reaction evidence="3">
        <text>cyanate + hydrogencarbonate + 3 H(+) = NH4(+) + 2 CO2</text>
        <dbReference type="Rhea" id="RHEA:11120"/>
        <dbReference type="ChEBI" id="CHEBI:15378"/>
        <dbReference type="ChEBI" id="CHEBI:16526"/>
        <dbReference type="ChEBI" id="CHEBI:17544"/>
        <dbReference type="ChEBI" id="CHEBI:28938"/>
        <dbReference type="ChEBI" id="CHEBI:29195"/>
        <dbReference type="EC" id="4.2.1.104"/>
    </reaction>
</comment>
<evidence type="ECO:0000313" key="6">
    <source>
        <dbReference type="Proteomes" id="UP000654075"/>
    </source>
</evidence>
<comment type="function">
    <text evidence="1 3">Catalyzes the reaction of cyanate with bicarbonate to produce ammonia and carbon dioxide.</text>
</comment>
<organism evidence="5 6">
    <name type="scientific">Polarella glacialis</name>
    <name type="common">Dinoflagellate</name>
    <dbReference type="NCBI Taxonomy" id="89957"/>
    <lineage>
        <taxon>Eukaryota</taxon>
        <taxon>Sar</taxon>
        <taxon>Alveolata</taxon>
        <taxon>Dinophyceae</taxon>
        <taxon>Suessiales</taxon>
        <taxon>Suessiaceae</taxon>
        <taxon>Polarella</taxon>
    </lineage>
</organism>
<dbReference type="Pfam" id="PF02560">
    <property type="entry name" value="Cyanate_lyase"/>
    <property type="match status" value="1"/>
</dbReference>
<protein>
    <recommendedName>
        <fullName evidence="3">Cyanate hydratase</fullName>
        <shortName evidence="3">Cyanase</shortName>
        <ecNumber evidence="3">4.2.1.104</ecNumber>
    </recommendedName>
    <alternativeName>
        <fullName evidence="3">Cyanate hydrolase</fullName>
    </alternativeName>
    <alternativeName>
        <fullName evidence="3">Cyanate lyase</fullName>
    </alternativeName>
</protein>
<dbReference type="InterPro" id="IPR036581">
    <property type="entry name" value="Cyanate_lyase_C_sf"/>
</dbReference>
<dbReference type="PIRSF" id="PIRSF001263">
    <property type="entry name" value="Cyanate_hydratas"/>
    <property type="match status" value="1"/>
</dbReference>
<evidence type="ECO:0000313" key="5">
    <source>
        <dbReference type="EMBL" id="CAE8596187.1"/>
    </source>
</evidence>
<gene>
    <name evidence="5" type="ORF">PGLA1383_LOCUS14656</name>
</gene>
<dbReference type="Gene3D" id="3.30.1160.10">
    <property type="entry name" value="Cyanate lyase, C-terminal domain"/>
    <property type="match status" value="1"/>
</dbReference>
<dbReference type="OMA" id="AIDFKMD"/>
<dbReference type="Gene3D" id="1.10.260.40">
    <property type="entry name" value="lambda repressor-like DNA-binding domains"/>
    <property type="match status" value="1"/>
</dbReference>
<dbReference type="EMBL" id="CAJNNV010008406">
    <property type="protein sequence ID" value="CAE8596187.1"/>
    <property type="molecule type" value="Genomic_DNA"/>
</dbReference>
<comment type="similarity">
    <text evidence="3">Belongs to the cyanase family.</text>
</comment>
<dbReference type="SUPFAM" id="SSF47413">
    <property type="entry name" value="lambda repressor-like DNA-binding domains"/>
    <property type="match status" value="1"/>
</dbReference>